<keyword evidence="2" id="KW-0732">Signal</keyword>
<protein>
    <submittedName>
        <fullName evidence="3">Ankyrin repeat domain-containing protein</fullName>
    </submittedName>
</protein>
<organism evidence="3 4">
    <name type="scientific">Flavobacterium qiangtangense</name>
    <dbReference type="NCBI Taxonomy" id="1442595"/>
    <lineage>
        <taxon>Bacteria</taxon>
        <taxon>Pseudomonadati</taxon>
        <taxon>Bacteroidota</taxon>
        <taxon>Flavobacteriia</taxon>
        <taxon>Flavobacteriales</taxon>
        <taxon>Flavobacteriaceae</taxon>
        <taxon>Flavobacterium</taxon>
    </lineage>
</organism>
<dbReference type="InterPro" id="IPR002110">
    <property type="entry name" value="Ankyrin_rpt"/>
</dbReference>
<evidence type="ECO:0000256" key="1">
    <source>
        <dbReference type="PROSITE-ProRule" id="PRU00023"/>
    </source>
</evidence>
<gene>
    <name evidence="3" type="ORF">ACFPVY_03035</name>
</gene>
<accession>A0ABW1PK63</accession>
<name>A0ABW1PK63_9FLAO</name>
<dbReference type="SMART" id="SM00248">
    <property type="entry name" value="ANK"/>
    <property type="match status" value="2"/>
</dbReference>
<feature type="repeat" description="ANK" evidence="1">
    <location>
        <begin position="37"/>
        <end position="69"/>
    </location>
</feature>
<proteinExistence type="predicted"/>
<reference evidence="4" key="1">
    <citation type="journal article" date="2019" name="Int. J. Syst. Evol. Microbiol.">
        <title>The Global Catalogue of Microorganisms (GCM) 10K type strain sequencing project: providing services to taxonomists for standard genome sequencing and annotation.</title>
        <authorList>
            <consortium name="The Broad Institute Genomics Platform"/>
            <consortium name="The Broad Institute Genome Sequencing Center for Infectious Disease"/>
            <person name="Wu L."/>
            <person name="Ma J."/>
        </authorList>
    </citation>
    <scope>NUCLEOTIDE SEQUENCE [LARGE SCALE GENOMIC DNA]</scope>
    <source>
        <strain evidence="4">CCUG 49679</strain>
    </source>
</reference>
<keyword evidence="1" id="KW-0040">ANK repeat</keyword>
<dbReference type="InterPro" id="IPR036770">
    <property type="entry name" value="Ankyrin_rpt-contain_sf"/>
</dbReference>
<feature type="repeat" description="ANK" evidence="1">
    <location>
        <begin position="69"/>
        <end position="101"/>
    </location>
</feature>
<dbReference type="Gene3D" id="1.25.40.20">
    <property type="entry name" value="Ankyrin repeat-containing domain"/>
    <property type="match status" value="1"/>
</dbReference>
<evidence type="ECO:0000256" key="2">
    <source>
        <dbReference type="SAM" id="SignalP"/>
    </source>
</evidence>
<dbReference type="PANTHER" id="PTHR22677:SF4">
    <property type="entry name" value="USHER SYNDROME TYPE-1G PROTEIN-LIKE PROTEIN"/>
    <property type="match status" value="1"/>
</dbReference>
<evidence type="ECO:0000313" key="4">
    <source>
        <dbReference type="Proteomes" id="UP001596287"/>
    </source>
</evidence>
<sequence length="127" mass="13724">MKKSIVYLGVALLALGNVAIASNLDNNPVTKVYVANETLSPLCNAVVQGDFETVKKMVEFGSDVNEKSNGMTPLMIAARYNRVEIVELLLKNGANISLKDSNGKTALQHAERSNAKETVAVLKAYKK</sequence>
<dbReference type="PANTHER" id="PTHR22677">
    <property type="entry name" value="ANKYRIN REPEAT DOMAIN-CONTAINING PROTEIN 60"/>
    <property type="match status" value="1"/>
</dbReference>
<dbReference type="Pfam" id="PF12796">
    <property type="entry name" value="Ank_2"/>
    <property type="match status" value="1"/>
</dbReference>
<comment type="caution">
    <text evidence="3">The sequence shown here is derived from an EMBL/GenBank/DDBJ whole genome shotgun (WGS) entry which is preliminary data.</text>
</comment>
<dbReference type="Proteomes" id="UP001596287">
    <property type="component" value="Unassembled WGS sequence"/>
</dbReference>
<dbReference type="PROSITE" id="PS50297">
    <property type="entry name" value="ANK_REP_REGION"/>
    <property type="match status" value="1"/>
</dbReference>
<feature type="chain" id="PRO_5047540466" evidence="2">
    <location>
        <begin position="22"/>
        <end position="127"/>
    </location>
</feature>
<dbReference type="PROSITE" id="PS50088">
    <property type="entry name" value="ANK_REPEAT"/>
    <property type="match status" value="2"/>
</dbReference>
<dbReference type="EMBL" id="JBHSQB010000003">
    <property type="protein sequence ID" value="MFC6095609.1"/>
    <property type="molecule type" value="Genomic_DNA"/>
</dbReference>
<dbReference type="SUPFAM" id="SSF48403">
    <property type="entry name" value="Ankyrin repeat"/>
    <property type="match status" value="1"/>
</dbReference>
<dbReference type="RefSeq" id="WP_379790245.1">
    <property type="nucleotide sequence ID" value="NZ_JBHSQB010000003.1"/>
</dbReference>
<dbReference type="InterPro" id="IPR039323">
    <property type="entry name" value="ANKRD_45/46/60"/>
</dbReference>
<feature type="signal peptide" evidence="2">
    <location>
        <begin position="1"/>
        <end position="21"/>
    </location>
</feature>
<keyword evidence="4" id="KW-1185">Reference proteome</keyword>
<evidence type="ECO:0000313" key="3">
    <source>
        <dbReference type="EMBL" id="MFC6095609.1"/>
    </source>
</evidence>